<evidence type="ECO:0000259" key="2">
    <source>
        <dbReference type="Pfam" id="PF01057"/>
    </source>
</evidence>
<dbReference type="InterPro" id="IPR027417">
    <property type="entry name" value="P-loop_NTPase"/>
</dbReference>
<feature type="region of interest" description="Disordered" evidence="1">
    <location>
        <begin position="174"/>
        <end position="194"/>
    </location>
</feature>
<dbReference type="Pfam" id="PF01057">
    <property type="entry name" value="Parvo_NS1"/>
    <property type="match status" value="1"/>
</dbReference>
<organism evidence="3 4">
    <name type="scientific">Elysia crispata</name>
    <name type="common">lettuce slug</name>
    <dbReference type="NCBI Taxonomy" id="231223"/>
    <lineage>
        <taxon>Eukaryota</taxon>
        <taxon>Metazoa</taxon>
        <taxon>Spiralia</taxon>
        <taxon>Lophotrochozoa</taxon>
        <taxon>Mollusca</taxon>
        <taxon>Gastropoda</taxon>
        <taxon>Heterobranchia</taxon>
        <taxon>Euthyneura</taxon>
        <taxon>Panpulmonata</taxon>
        <taxon>Sacoglossa</taxon>
        <taxon>Placobranchoidea</taxon>
        <taxon>Plakobranchidae</taxon>
        <taxon>Elysia</taxon>
    </lineage>
</organism>
<evidence type="ECO:0000256" key="1">
    <source>
        <dbReference type="SAM" id="MobiDB-lite"/>
    </source>
</evidence>
<dbReference type="Gene3D" id="3.40.50.300">
    <property type="entry name" value="P-loop containing nucleotide triphosphate hydrolases"/>
    <property type="match status" value="1"/>
</dbReference>
<dbReference type="Proteomes" id="UP001283361">
    <property type="component" value="Unassembled WGS sequence"/>
</dbReference>
<gene>
    <name evidence="3" type="ORF">RRG08_055203</name>
</gene>
<dbReference type="AlphaFoldDB" id="A0AAE0XSL0"/>
<dbReference type="InterPro" id="IPR001257">
    <property type="entry name" value="Parvovirus_NS1_helicase"/>
</dbReference>
<protein>
    <recommendedName>
        <fullName evidence="2">Parvovirus non-structural protein 1 helicase domain-containing protein</fullName>
    </recommendedName>
</protein>
<dbReference type="EMBL" id="JAWDGP010007676">
    <property type="protein sequence ID" value="KAK3709042.1"/>
    <property type="molecule type" value="Genomic_DNA"/>
</dbReference>
<accession>A0AAE0XSL0</accession>
<evidence type="ECO:0000313" key="3">
    <source>
        <dbReference type="EMBL" id="KAK3709042.1"/>
    </source>
</evidence>
<reference evidence="3" key="1">
    <citation type="journal article" date="2023" name="G3 (Bethesda)">
        <title>A reference genome for the long-term kleptoplast-retaining sea slug Elysia crispata morphotype clarki.</title>
        <authorList>
            <person name="Eastman K.E."/>
            <person name="Pendleton A.L."/>
            <person name="Shaikh M.A."/>
            <person name="Suttiyut T."/>
            <person name="Ogas R."/>
            <person name="Tomko P."/>
            <person name="Gavelis G."/>
            <person name="Widhalm J.R."/>
            <person name="Wisecaver J.H."/>
        </authorList>
    </citation>
    <scope>NUCLEOTIDE SEQUENCE</scope>
    <source>
        <strain evidence="3">ECLA1</strain>
    </source>
</reference>
<feature type="compositionally biased region" description="Basic and acidic residues" evidence="1">
    <location>
        <begin position="176"/>
        <end position="185"/>
    </location>
</feature>
<name>A0AAE0XSL0_9GAST</name>
<dbReference type="SUPFAM" id="SSF52540">
    <property type="entry name" value="P-loop containing nucleoside triphosphate hydrolases"/>
    <property type="match status" value="1"/>
</dbReference>
<evidence type="ECO:0000313" key="4">
    <source>
        <dbReference type="Proteomes" id="UP001283361"/>
    </source>
</evidence>
<proteinExistence type="predicted"/>
<feature type="domain" description="Parvovirus non-structural protein 1 helicase" evidence="2">
    <location>
        <begin position="290"/>
        <end position="410"/>
    </location>
</feature>
<dbReference type="GO" id="GO:0019079">
    <property type="term" value="P:viral genome replication"/>
    <property type="evidence" value="ECO:0007669"/>
    <property type="project" value="InterPro"/>
</dbReference>
<keyword evidence="4" id="KW-1185">Reference proteome</keyword>
<comment type="caution">
    <text evidence="3">The sequence shown here is derived from an EMBL/GenBank/DDBJ whole genome shotgun (WGS) entry which is preliminary data.</text>
</comment>
<sequence length="955" mass="108273">MQAYLNKVNRAVHHIVLTPSDANPVADRALLRAMKQVFGPDGEPKRHSVHGFLINVPMEDEELKQTPVLKWITPGELLKALTFESKSLINKIKEFINANQVAIWLHDTYGDTRREMSLAKRASLPHYCGVHHRSVEKLEKFQGAADGMHQVQLRHVRHWITTVWPTLRRPSTRRSCNLEEKKRPGPTDQPAKKRSKNIDNLYLLQRCIEQHPDIGTLQEMVMLYKSSEEYQQLCDIFFDPKAEKYWAMAQQECAHLSQDADIFCRLDDVPDSLRNMLTPEQTLALFNAWCTEQGINARALAWVMIACLQARVYKKIGVYLQGASNSGKTYWTSTLFHPLSKLVGKMTTGGRFCLQDCGKKRIIVGEEIGIAVDNVDRLKELMSGEVTTFERKMKAPGTCKANLVLLNSNNLPFANVPHEKSALENRMFLFRNLRRSKILPTALKGMEATRPNPKFLRLVEPPTDQELQDVVAGVYPRNSQVVDNLGLVPEFNGDWETWAEELSQNRKVVETWMAAPDYLVEPTLAIVSPYNPSPDLVTPDDVIPPTPQPISVISSTASPFPQAQPVEEDLSYFFPSLEATPSPTVWIQPDAPPKVMDLGYEAFCAYSPEAISSQTTPFDQVVDENPWKKYDARWPGASEWVLKNGPPSAYHQLRHSKEKGFHWIETLAEMSERNFAAARFVMDYPKPAKRAKLICRENGKWQWRCPAQDESMFRLAAPKTCPVPYLEVRTAPFEENLEPAPLDAWCTKDFYLDGAGFFVHRDCDKQKGTTIKYILLKNGVWDIVTKTKVPTINRGGAAVTSLTVDAAQFLNFFPSDDVPDACAPKMLPVWLPRSFITTERDWTEDDQDTLADLFYLIVGYTTPFKAQIYNIGPGPIHKWTDVSDCYPDCVNELEEEAQSCAKKIVEGADELDMVDGDQTKKRSDKVVKFLKVFIEAAATAVTMIITVLNIWDEIF</sequence>